<proteinExistence type="predicted"/>
<dbReference type="EMBL" id="CM042042">
    <property type="protein sequence ID" value="KAI3704548.1"/>
    <property type="molecule type" value="Genomic_DNA"/>
</dbReference>
<gene>
    <name evidence="1" type="ORF">L1987_74772</name>
</gene>
<protein>
    <submittedName>
        <fullName evidence="1">Uncharacterized protein</fullName>
    </submittedName>
</protein>
<accession>A0ACB9A3V4</accession>
<dbReference type="Proteomes" id="UP001056120">
    <property type="component" value="Linkage Group LG25"/>
</dbReference>
<evidence type="ECO:0000313" key="2">
    <source>
        <dbReference type="Proteomes" id="UP001056120"/>
    </source>
</evidence>
<reference evidence="1 2" key="2">
    <citation type="journal article" date="2022" name="Mol. Ecol. Resour.">
        <title>The genomes of chicory, endive, great burdock and yacon provide insights into Asteraceae paleo-polyploidization history and plant inulin production.</title>
        <authorList>
            <person name="Fan W."/>
            <person name="Wang S."/>
            <person name="Wang H."/>
            <person name="Wang A."/>
            <person name="Jiang F."/>
            <person name="Liu H."/>
            <person name="Zhao H."/>
            <person name="Xu D."/>
            <person name="Zhang Y."/>
        </authorList>
    </citation>
    <scope>NUCLEOTIDE SEQUENCE [LARGE SCALE GENOMIC DNA]</scope>
    <source>
        <strain evidence="2">cv. Yunnan</strain>
        <tissue evidence="1">Leaves</tissue>
    </source>
</reference>
<reference evidence="2" key="1">
    <citation type="journal article" date="2022" name="Mol. Ecol. Resour.">
        <title>The genomes of chicory, endive, great burdock and yacon provide insights into Asteraceae palaeo-polyploidization history and plant inulin production.</title>
        <authorList>
            <person name="Fan W."/>
            <person name="Wang S."/>
            <person name="Wang H."/>
            <person name="Wang A."/>
            <person name="Jiang F."/>
            <person name="Liu H."/>
            <person name="Zhao H."/>
            <person name="Xu D."/>
            <person name="Zhang Y."/>
        </authorList>
    </citation>
    <scope>NUCLEOTIDE SEQUENCE [LARGE SCALE GENOMIC DNA]</scope>
    <source>
        <strain evidence="2">cv. Yunnan</strain>
    </source>
</reference>
<keyword evidence="2" id="KW-1185">Reference proteome</keyword>
<name>A0ACB9A3V4_9ASTR</name>
<comment type="caution">
    <text evidence="1">The sequence shown here is derived from an EMBL/GenBank/DDBJ whole genome shotgun (WGS) entry which is preliminary data.</text>
</comment>
<evidence type="ECO:0000313" key="1">
    <source>
        <dbReference type="EMBL" id="KAI3704548.1"/>
    </source>
</evidence>
<sequence>MGTDVTEAVEKLPSPSDIKVHRGMCTELIKIVDWVDKMFPEIEAARPRSSSGIQSLCLLTKAIDKAKVVVWDCSESSKLYLALTGSTVLSRCKTSKNLLEHSLSQIQNMVPVMLASKISHITGELKGMKFNLDPSEEEAGKAVRSLLEAYRPGNHSENESGNEWIQIAAQKLQMTSPKALLFERRSIKKLLRQITEGNNKQQKKLILLHLLDLLSKYGKSISSGHVENDNSVQNQDYNSQTVDFRVDREKETSGAPLEEFKCPISLKVMYDPVIIDSGLTFERMWIQKWFDEGHDVCPKTKRKLLNYSLTPNTAMKDLISKWCETYGVTVPDPFIQLSNHVNTWENSTSSVNSLSSMYSLQLPVDYSNLSLSSLDNSRVVEDTREFDVDISQEIDDALPWEFQCKFVRDLVARLKDDDEACKLISCENLVGSLVRFLKVARDMNDVKAQRIGCLLFQVLVSKCRSVKYLNKDAYQLLAEFLESDVKEEALAITEELSSNQKCRSEIASSGSLTYIFKILDTQPRQIQTPALKILYNLTSTRTVRSLTVSSDLIPKLVTLSEDDDSLSIYCIAILTNLCGNQDNKSIIAETKGCISFVAKVLESESYKQQEHASEILLSLCSQSIQYCRLVMDEGVIPSLVSISFNGNDNGKAKAFELLRLLRDAELEDHVEEPAVAAAPVYDVPKDSNSLHVEKKTSSKSSRILSKFSLISRTPKRKVLQFFS</sequence>
<organism evidence="1 2">
    <name type="scientific">Smallanthus sonchifolius</name>
    <dbReference type="NCBI Taxonomy" id="185202"/>
    <lineage>
        <taxon>Eukaryota</taxon>
        <taxon>Viridiplantae</taxon>
        <taxon>Streptophyta</taxon>
        <taxon>Embryophyta</taxon>
        <taxon>Tracheophyta</taxon>
        <taxon>Spermatophyta</taxon>
        <taxon>Magnoliopsida</taxon>
        <taxon>eudicotyledons</taxon>
        <taxon>Gunneridae</taxon>
        <taxon>Pentapetalae</taxon>
        <taxon>asterids</taxon>
        <taxon>campanulids</taxon>
        <taxon>Asterales</taxon>
        <taxon>Asteraceae</taxon>
        <taxon>Asteroideae</taxon>
        <taxon>Heliantheae alliance</taxon>
        <taxon>Millerieae</taxon>
        <taxon>Smallanthus</taxon>
    </lineage>
</organism>